<evidence type="ECO:0000313" key="2">
    <source>
        <dbReference type="EMBL" id="KAL0466483.1"/>
    </source>
</evidence>
<comment type="caution">
    <text evidence="2">The sequence shown here is derived from an EMBL/GenBank/DDBJ whole genome shotgun (WGS) entry which is preliminary data.</text>
</comment>
<organism evidence="2 3">
    <name type="scientific">Neurospora intermedia</name>
    <dbReference type="NCBI Taxonomy" id="5142"/>
    <lineage>
        <taxon>Eukaryota</taxon>
        <taxon>Fungi</taxon>
        <taxon>Dikarya</taxon>
        <taxon>Ascomycota</taxon>
        <taxon>Pezizomycotina</taxon>
        <taxon>Sordariomycetes</taxon>
        <taxon>Sordariomycetidae</taxon>
        <taxon>Sordariales</taxon>
        <taxon>Sordariaceae</taxon>
        <taxon>Neurospora</taxon>
    </lineage>
</organism>
<name>A0ABR3D2G3_NEUIN</name>
<gene>
    <name evidence="2" type="ORF">QR685DRAFT_575134</name>
</gene>
<evidence type="ECO:0000313" key="3">
    <source>
        <dbReference type="Proteomes" id="UP001451303"/>
    </source>
</evidence>
<keyword evidence="1" id="KW-0732">Signal</keyword>
<protein>
    <submittedName>
        <fullName evidence="2">Uncharacterized protein</fullName>
    </submittedName>
</protein>
<evidence type="ECO:0000256" key="1">
    <source>
        <dbReference type="SAM" id="SignalP"/>
    </source>
</evidence>
<proteinExistence type="predicted"/>
<dbReference type="EMBL" id="JAVLET010000012">
    <property type="protein sequence ID" value="KAL0466483.1"/>
    <property type="molecule type" value="Genomic_DNA"/>
</dbReference>
<dbReference type="Proteomes" id="UP001451303">
    <property type="component" value="Unassembled WGS sequence"/>
</dbReference>
<sequence>MKSHLPSVFSLLGLSTMTSALAVLPLTARHEQAALQAIHNVRDTHGANIASDIKTIVVTTLQATKNFPSTLNNLFVATHPERHSHFLRRAKRNLNHQEDSKHGFFEAFNKAFQRFLDIEDAISRFVEELGKRKTTWMSWTEMTGDPKWMKANDTVGKAY</sequence>
<feature type="chain" id="PRO_5047168448" evidence="1">
    <location>
        <begin position="23"/>
        <end position="159"/>
    </location>
</feature>
<accession>A0ABR3D2G3</accession>
<reference evidence="2 3" key="1">
    <citation type="submission" date="2023-09" db="EMBL/GenBank/DDBJ databases">
        <title>Multi-omics analysis of a traditional fermented food reveals byproduct-associated fungal strains for waste-to-food upcycling.</title>
        <authorList>
            <consortium name="Lawrence Berkeley National Laboratory"/>
            <person name="Rekdal V.M."/>
            <person name="Villalobos-Escobedo J.M."/>
            <person name="Rodriguez-Valeron N."/>
            <person name="Garcia M.O."/>
            <person name="Vasquez D.P."/>
            <person name="Damayanti I."/>
            <person name="Sorensen P.M."/>
            <person name="Baidoo E.E."/>
            <person name="De Carvalho A.C."/>
            <person name="Riley R."/>
            <person name="Lipzen A."/>
            <person name="He G."/>
            <person name="Yan M."/>
            <person name="Haridas S."/>
            <person name="Daum C."/>
            <person name="Yoshinaga Y."/>
            <person name="Ng V."/>
            <person name="Grigoriev I.V."/>
            <person name="Munk R."/>
            <person name="Nuraida L."/>
            <person name="Wijaya C.H."/>
            <person name="Morales P.-C."/>
            <person name="Keasling J.D."/>
        </authorList>
    </citation>
    <scope>NUCLEOTIDE SEQUENCE [LARGE SCALE GENOMIC DNA]</scope>
    <source>
        <strain evidence="2 3">FGSC 2613</strain>
    </source>
</reference>
<keyword evidence="3" id="KW-1185">Reference proteome</keyword>
<feature type="signal peptide" evidence="1">
    <location>
        <begin position="1"/>
        <end position="22"/>
    </location>
</feature>